<accession>A0A6C2UGP4</accession>
<keyword evidence="7" id="KW-1133">Transmembrane helix</keyword>
<organism evidence="9 10">
    <name type="scientific">Pontiella sulfatireligans</name>
    <dbReference type="NCBI Taxonomy" id="2750658"/>
    <lineage>
        <taxon>Bacteria</taxon>
        <taxon>Pseudomonadati</taxon>
        <taxon>Kiritimatiellota</taxon>
        <taxon>Kiritimatiellia</taxon>
        <taxon>Kiritimatiellales</taxon>
        <taxon>Pontiellaceae</taxon>
        <taxon>Pontiella</taxon>
    </lineage>
</organism>
<keyword evidence="10" id="KW-1185">Reference proteome</keyword>
<dbReference type="PANTHER" id="PTHR30176">
    <property type="entry name" value="FERREDOXIN-TYPE PROTEIN NAPH"/>
    <property type="match status" value="1"/>
</dbReference>
<evidence type="ECO:0000256" key="7">
    <source>
        <dbReference type="SAM" id="Phobius"/>
    </source>
</evidence>
<protein>
    <recommendedName>
        <fullName evidence="8">4Fe-4S ferredoxin-type domain-containing protein</fullName>
    </recommendedName>
</protein>
<evidence type="ECO:0000256" key="2">
    <source>
        <dbReference type="ARBA" id="ARBA00022485"/>
    </source>
</evidence>
<evidence type="ECO:0000313" key="9">
    <source>
        <dbReference type="EMBL" id="VGO19298.1"/>
    </source>
</evidence>
<dbReference type="PANTHER" id="PTHR30176:SF3">
    <property type="entry name" value="FERREDOXIN-TYPE PROTEIN NAPH"/>
    <property type="match status" value="1"/>
</dbReference>
<dbReference type="PROSITE" id="PS00198">
    <property type="entry name" value="4FE4S_FER_1"/>
    <property type="match status" value="1"/>
</dbReference>
<dbReference type="InterPro" id="IPR017896">
    <property type="entry name" value="4Fe4S_Fe-S-bd"/>
</dbReference>
<dbReference type="GO" id="GO:0051539">
    <property type="term" value="F:4 iron, 4 sulfur cluster binding"/>
    <property type="evidence" value="ECO:0007669"/>
    <property type="project" value="UniProtKB-KW"/>
</dbReference>
<keyword evidence="7" id="KW-0472">Membrane</keyword>
<keyword evidence="5" id="KW-0408">Iron</keyword>
<dbReference type="PROSITE" id="PS51379">
    <property type="entry name" value="4FE4S_FER_2"/>
    <property type="match status" value="1"/>
</dbReference>
<evidence type="ECO:0000256" key="6">
    <source>
        <dbReference type="ARBA" id="ARBA00023014"/>
    </source>
</evidence>
<keyword evidence="2" id="KW-0004">4Fe-4S</keyword>
<dbReference type="Pfam" id="PF12801">
    <property type="entry name" value="Fer4_5"/>
    <property type="match status" value="1"/>
</dbReference>
<feature type="transmembrane region" description="Helical" evidence="7">
    <location>
        <begin position="136"/>
        <end position="156"/>
    </location>
</feature>
<dbReference type="RefSeq" id="WP_136060713.1">
    <property type="nucleotide sequence ID" value="NZ_CAAHFH010000001.1"/>
</dbReference>
<dbReference type="EMBL" id="CAAHFH010000001">
    <property type="protein sequence ID" value="VGO19298.1"/>
    <property type="molecule type" value="Genomic_DNA"/>
</dbReference>
<name>A0A6C2UGP4_9BACT</name>
<dbReference type="GO" id="GO:0005886">
    <property type="term" value="C:plasma membrane"/>
    <property type="evidence" value="ECO:0007669"/>
    <property type="project" value="TreeGrafter"/>
</dbReference>
<feature type="transmembrane region" description="Helical" evidence="7">
    <location>
        <begin position="104"/>
        <end position="124"/>
    </location>
</feature>
<sequence length="254" mass="28781">MTMSKYSKRRRAIQGISIALLLSIPLRFFCFDLEQECLRVFGMDFGLATMFYPLFAIVGLLLVVIVLSMKKGRIFCSHMCPMHMFLETVNSPKNKESDSRPVKVWIWSVVLSLFLTEVILSFFQPLDHQVKMIASGHLPIIGISVALLFGFMGLFVHYQEHFCKKGCPYALIQMLLQSDNTRFMEFANPEKTCTNCRGCDDICPFNLRARFESKGTDCTNCNLCAEACTTELGEDKTLFHLIDPQPAEGAAETK</sequence>
<dbReference type="GO" id="GO:0046872">
    <property type="term" value="F:metal ion binding"/>
    <property type="evidence" value="ECO:0007669"/>
    <property type="project" value="UniProtKB-KW"/>
</dbReference>
<evidence type="ECO:0000256" key="4">
    <source>
        <dbReference type="ARBA" id="ARBA00022982"/>
    </source>
</evidence>
<feature type="transmembrane region" description="Helical" evidence="7">
    <location>
        <begin position="50"/>
        <end position="69"/>
    </location>
</feature>
<gene>
    <name evidence="9" type="ORF">SCARR_01356</name>
</gene>
<keyword evidence="3" id="KW-0479">Metal-binding</keyword>
<evidence type="ECO:0000256" key="5">
    <source>
        <dbReference type="ARBA" id="ARBA00023004"/>
    </source>
</evidence>
<evidence type="ECO:0000256" key="1">
    <source>
        <dbReference type="ARBA" id="ARBA00022448"/>
    </source>
</evidence>
<keyword evidence="4" id="KW-0249">Electron transport</keyword>
<evidence type="ECO:0000256" key="3">
    <source>
        <dbReference type="ARBA" id="ARBA00022723"/>
    </source>
</evidence>
<feature type="transmembrane region" description="Helical" evidence="7">
    <location>
        <begin position="12"/>
        <end position="30"/>
    </location>
</feature>
<dbReference type="InterPro" id="IPR017900">
    <property type="entry name" value="4Fe4S_Fe_S_CS"/>
</dbReference>
<evidence type="ECO:0000313" key="10">
    <source>
        <dbReference type="Proteomes" id="UP000346198"/>
    </source>
</evidence>
<dbReference type="AlphaFoldDB" id="A0A6C2UGP4"/>
<proteinExistence type="predicted"/>
<keyword evidence="1" id="KW-0813">Transport</keyword>
<dbReference type="SUPFAM" id="SSF54862">
    <property type="entry name" value="4Fe-4S ferredoxins"/>
    <property type="match status" value="1"/>
</dbReference>
<evidence type="ECO:0000259" key="8">
    <source>
        <dbReference type="PROSITE" id="PS51379"/>
    </source>
</evidence>
<keyword evidence="6" id="KW-0411">Iron-sulfur</keyword>
<reference evidence="9 10" key="1">
    <citation type="submission" date="2019-04" db="EMBL/GenBank/DDBJ databases">
        <authorList>
            <person name="Van Vliet M D."/>
        </authorList>
    </citation>
    <scope>NUCLEOTIDE SEQUENCE [LARGE SCALE GENOMIC DNA]</scope>
    <source>
        <strain evidence="9 10">F21</strain>
    </source>
</reference>
<feature type="domain" description="4Fe-4S ferredoxin-type" evidence="8">
    <location>
        <begin position="182"/>
        <end position="214"/>
    </location>
</feature>
<dbReference type="InterPro" id="IPR051684">
    <property type="entry name" value="Electron_Trans/Redox"/>
</dbReference>
<dbReference type="Proteomes" id="UP000346198">
    <property type="component" value="Unassembled WGS sequence"/>
</dbReference>
<keyword evidence="7" id="KW-0812">Transmembrane</keyword>